<gene>
    <name evidence="2" type="ORF">GOODEAATRI_014112</name>
</gene>
<sequence length="244" mass="26929">LHSVRRERSPMPDDKGPQFIIVMVTPPPYHGHLSIFTGLTLVNLLMFCSRFFSLEALTHRVAGVPPCRSGPTAGRSPRLSLRPLNISTSQVGAGAHPVPAHPVGCLSQALSLDDSSQSEGDCWPHSLAVLGTHLSLRFSVVPRQILLFSWHLSTLLQLSPLHVSPCVPIQSGLGKLILKEEMEKEQIRERHARSLSAQRYDPKMNSCDAGRQKQPPQLVYSRFIQRLQPRPTPCLVMDGMACIG</sequence>
<protein>
    <recommendedName>
        <fullName evidence="1">Putative adherens-junction anchoring domain-containing protein</fullName>
    </recommendedName>
</protein>
<dbReference type="EMBL" id="JAHRIO010040960">
    <property type="protein sequence ID" value="MEQ2171768.1"/>
    <property type="molecule type" value="Genomic_DNA"/>
</dbReference>
<proteinExistence type="predicted"/>
<reference evidence="2 3" key="1">
    <citation type="submission" date="2021-06" db="EMBL/GenBank/DDBJ databases">
        <authorList>
            <person name="Palmer J.M."/>
        </authorList>
    </citation>
    <scope>NUCLEOTIDE SEQUENCE [LARGE SCALE GENOMIC DNA]</scope>
    <source>
        <strain evidence="2 3">GA_2019</strain>
        <tissue evidence="2">Muscle</tissue>
    </source>
</reference>
<dbReference type="Pfam" id="PF16182">
    <property type="entry name" value="AbLIM_anchor"/>
    <property type="match status" value="1"/>
</dbReference>
<dbReference type="InterPro" id="IPR032402">
    <property type="entry name" value="AbLIM_anchor"/>
</dbReference>
<dbReference type="Proteomes" id="UP001476798">
    <property type="component" value="Unassembled WGS sequence"/>
</dbReference>
<comment type="caution">
    <text evidence="2">The sequence shown here is derived from an EMBL/GenBank/DDBJ whole genome shotgun (WGS) entry which is preliminary data.</text>
</comment>
<evidence type="ECO:0000259" key="1">
    <source>
        <dbReference type="Pfam" id="PF16182"/>
    </source>
</evidence>
<evidence type="ECO:0000313" key="2">
    <source>
        <dbReference type="EMBL" id="MEQ2171768.1"/>
    </source>
</evidence>
<keyword evidence="3" id="KW-1185">Reference proteome</keyword>
<feature type="domain" description="Putative adherens-junction anchoring" evidence="1">
    <location>
        <begin position="167"/>
        <end position="213"/>
    </location>
</feature>
<evidence type="ECO:0000313" key="3">
    <source>
        <dbReference type="Proteomes" id="UP001476798"/>
    </source>
</evidence>
<feature type="non-terminal residue" evidence="2">
    <location>
        <position position="1"/>
    </location>
</feature>
<organism evidence="2 3">
    <name type="scientific">Goodea atripinnis</name>
    <dbReference type="NCBI Taxonomy" id="208336"/>
    <lineage>
        <taxon>Eukaryota</taxon>
        <taxon>Metazoa</taxon>
        <taxon>Chordata</taxon>
        <taxon>Craniata</taxon>
        <taxon>Vertebrata</taxon>
        <taxon>Euteleostomi</taxon>
        <taxon>Actinopterygii</taxon>
        <taxon>Neopterygii</taxon>
        <taxon>Teleostei</taxon>
        <taxon>Neoteleostei</taxon>
        <taxon>Acanthomorphata</taxon>
        <taxon>Ovalentaria</taxon>
        <taxon>Atherinomorphae</taxon>
        <taxon>Cyprinodontiformes</taxon>
        <taxon>Goodeidae</taxon>
        <taxon>Goodea</taxon>
    </lineage>
</organism>
<name>A0ABV0NK55_9TELE</name>
<accession>A0ABV0NK55</accession>